<keyword evidence="4" id="KW-0732">Signal</keyword>
<evidence type="ECO:0000256" key="3">
    <source>
        <dbReference type="ARBA" id="ARBA00022448"/>
    </source>
</evidence>
<comment type="similarity">
    <text evidence="2">Belongs to the bacterial solute-binding protein 5 family.</text>
</comment>
<dbReference type="Gene3D" id="3.10.105.10">
    <property type="entry name" value="Dipeptide-binding Protein, Domain 3"/>
    <property type="match status" value="1"/>
</dbReference>
<dbReference type="PANTHER" id="PTHR30290:SF10">
    <property type="entry name" value="PERIPLASMIC OLIGOPEPTIDE-BINDING PROTEIN-RELATED"/>
    <property type="match status" value="1"/>
</dbReference>
<dbReference type="RefSeq" id="WP_358289099.1">
    <property type="nucleotide sequence ID" value="NZ_JBEYGJ010000037.1"/>
</dbReference>
<evidence type="ECO:0000256" key="4">
    <source>
        <dbReference type="ARBA" id="ARBA00022729"/>
    </source>
</evidence>
<accession>A0ABW6LPG2</accession>
<keyword evidence="3" id="KW-0813">Transport</keyword>
<evidence type="ECO:0000256" key="1">
    <source>
        <dbReference type="ARBA" id="ARBA00004196"/>
    </source>
</evidence>
<dbReference type="PIRSF" id="PIRSF002741">
    <property type="entry name" value="MppA"/>
    <property type="match status" value="1"/>
</dbReference>
<evidence type="ECO:0000313" key="6">
    <source>
        <dbReference type="EMBL" id="MFE9230056.1"/>
    </source>
</evidence>
<protein>
    <submittedName>
        <fullName evidence="6">ABC transporter substrate-binding protein</fullName>
    </submittedName>
</protein>
<dbReference type="Gene3D" id="3.40.190.10">
    <property type="entry name" value="Periplasmic binding protein-like II"/>
    <property type="match status" value="1"/>
</dbReference>
<gene>
    <name evidence="6" type="ORF">ACFYM3_36870</name>
</gene>
<dbReference type="EMBL" id="JBIAFP010000030">
    <property type="protein sequence ID" value="MFE9230056.1"/>
    <property type="molecule type" value="Genomic_DNA"/>
</dbReference>
<evidence type="ECO:0000313" key="7">
    <source>
        <dbReference type="Proteomes" id="UP001601288"/>
    </source>
</evidence>
<proteinExistence type="inferred from homology"/>
<sequence>MSPSLSRRRFPAGRPRSSAAVAAVVTTALVLTACSAGTSSKGSPKGMGDVLTFGAPLSPPSLNPAVGDPAYSAFYQWAYDPLVVMRPDGSFGPGLAVKWGYVGKGNRAYELTLRKGVKFSDGAALDAQAVKTYLDYQRSQKTGSAAGLLVNVKSIEVTGPLTVRLKLRASDPNLTFAFAQAFGGGDIASPKAVGKPKSLDNGTAGAGPYMLDASQTVAADHYTFVPNPHYWNKDRQHWKKVTIRVIPNSSSMVQAMRAGQVQAALGDATTLGAAESAGLKVLAPPQALTGLNLADRKGTASKPLGDVRVRQALNYAVDRKAIAKALYGDEKLALSQYALPGQSAYDASLNDTYPYDPARAKRLLAKAGYPNGFTLPVLSTSLVGLDKMTQAVSGQLAKVGVKLKVTTKPSANDYFVAMVSGKYPAPVIAYGLANMATLHVGVVNPQGPFNPFHTSDPHLDALYKKYFAADEKDSAALQQQINAHLMKQAWALPVVGAPLSYYLAKGLTGLEATTANAGVPWLTELRQES</sequence>
<dbReference type="PANTHER" id="PTHR30290">
    <property type="entry name" value="PERIPLASMIC BINDING COMPONENT OF ABC TRANSPORTER"/>
    <property type="match status" value="1"/>
</dbReference>
<feature type="domain" description="Solute-binding protein family 5" evidence="5">
    <location>
        <begin position="92"/>
        <end position="428"/>
    </location>
</feature>
<name>A0ABW6LPG2_9ACTN</name>
<evidence type="ECO:0000256" key="2">
    <source>
        <dbReference type="ARBA" id="ARBA00005695"/>
    </source>
</evidence>
<comment type="subcellular location">
    <subcellularLocation>
        <location evidence="1">Cell envelope</location>
    </subcellularLocation>
</comment>
<dbReference type="PROSITE" id="PS51257">
    <property type="entry name" value="PROKAR_LIPOPROTEIN"/>
    <property type="match status" value="1"/>
</dbReference>
<keyword evidence="7" id="KW-1185">Reference proteome</keyword>
<reference evidence="6 7" key="1">
    <citation type="submission" date="2024-10" db="EMBL/GenBank/DDBJ databases">
        <title>The Natural Products Discovery Center: Release of the First 8490 Sequenced Strains for Exploring Actinobacteria Biosynthetic Diversity.</title>
        <authorList>
            <person name="Kalkreuter E."/>
            <person name="Kautsar S.A."/>
            <person name="Yang D."/>
            <person name="Bader C.D."/>
            <person name="Teijaro C.N."/>
            <person name="Fluegel L."/>
            <person name="Davis C.M."/>
            <person name="Simpson J.R."/>
            <person name="Lauterbach L."/>
            <person name="Steele A.D."/>
            <person name="Gui C."/>
            <person name="Meng S."/>
            <person name="Li G."/>
            <person name="Viehrig K."/>
            <person name="Ye F."/>
            <person name="Su P."/>
            <person name="Kiefer A.F."/>
            <person name="Nichols A."/>
            <person name="Cepeda A.J."/>
            <person name="Yan W."/>
            <person name="Fan B."/>
            <person name="Jiang Y."/>
            <person name="Adhikari A."/>
            <person name="Zheng C.-J."/>
            <person name="Schuster L."/>
            <person name="Cowan T.M."/>
            <person name="Smanski M.J."/>
            <person name="Chevrette M.G."/>
            <person name="De Carvalho L.P.S."/>
            <person name="Shen B."/>
        </authorList>
    </citation>
    <scope>NUCLEOTIDE SEQUENCE [LARGE SCALE GENOMIC DNA]</scope>
    <source>
        <strain evidence="6 7">NPDC007066</strain>
    </source>
</reference>
<dbReference type="Pfam" id="PF00496">
    <property type="entry name" value="SBP_bac_5"/>
    <property type="match status" value="1"/>
</dbReference>
<dbReference type="SUPFAM" id="SSF53850">
    <property type="entry name" value="Periplasmic binding protein-like II"/>
    <property type="match status" value="1"/>
</dbReference>
<dbReference type="InterPro" id="IPR039424">
    <property type="entry name" value="SBP_5"/>
</dbReference>
<organism evidence="6 7">
    <name type="scientific">Streptomyces massasporeus</name>
    <dbReference type="NCBI Taxonomy" id="67324"/>
    <lineage>
        <taxon>Bacteria</taxon>
        <taxon>Bacillati</taxon>
        <taxon>Actinomycetota</taxon>
        <taxon>Actinomycetes</taxon>
        <taxon>Kitasatosporales</taxon>
        <taxon>Streptomycetaceae</taxon>
        <taxon>Streptomyces</taxon>
    </lineage>
</organism>
<comment type="caution">
    <text evidence="6">The sequence shown here is derived from an EMBL/GenBank/DDBJ whole genome shotgun (WGS) entry which is preliminary data.</text>
</comment>
<evidence type="ECO:0000259" key="5">
    <source>
        <dbReference type="Pfam" id="PF00496"/>
    </source>
</evidence>
<dbReference type="InterPro" id="IPR030678">
    <property type="entry name" value="Peptide/Ni-bd"/>
</dbReference>
<dbReference type="InterPro" id="IPR000914">
    <property type="entry name" value="SBP_5_dom"/>
</dbReference>
<dbReference type="Proteomes" id="UP001601288">
    <property type="component" value="Unassembled WGS sequence"/>
</dbReference>